<dbReference type="InterPro" id="IPR011051">
    <property type="entry name" value="RmlC_Cupin_sf"/>
</dbReference>
<dbReference type="AlphaFoldDB" id="A0A158M1H1"/>
<dbReference type="GeneID" id="93118756"/>
<dbReference type="InterPro" id="IPR039935">
    <property type="entry name" value="YML079W-like"/>
</dbReference>
<dbReference type="PANTHER" id="PTHR33387:SF3">
    <property type="entry name" value="DUF985 DOMAIN-CONTAINING PROTEIN"/>
    <property type="match status" value="1"/>
</dbReference>
<dbReference type="PATRIC" id="fig|1331206.3.peg.3482"/>
<evidence type="ECO:0000313" key="3">
    <source>
        <dbReference type="Proteomes" id="UP000026682"/>
    </source>
</evidence>
<reference evidence="2 3" key="1">
    <citation type="submission" date="2014-03" db="EMBL/GenBank/DDBJ databases">
        <title>Genome sequence of Bordetella holmseii.</title>
        <authorList>
            <person name="Harvill E."/>
            <person name="Goodfield L.L."/>
            <person name="Ivanov Y."/>
            <person name="Meyer J.A."/>
            <person name="Newth C."/>
            <person name="Cassiday P."/>
            <person name="Tondella M.L."/>
            <person name="Liao P."/>
            <person name="Zimmerman J."/>
            <person name="Meert K."/>
            <person name="Wessel D."/>
            <person name="Berger J."/>
            <person name="Dean J.M."/>
            <person name="Holubkov R."/>
            <person name="Burr J."/>
            <person name="Liu T."/>
            <person name="Brinkac L.M."/>
            <person name="Sanka R."/>
            <person name="Kim M."/>
            <person name="Losada L."/>
        </authorList>
    </citation>
    <scope>NUCLEOTIDE SEQUENCE [LARGE SCALE GENOMIC DNA]</scope>
    <source>
        <strain evidence="2 3">CDC-H585-BH</strain>
    </source>
</reference>
<dbReference type="CDD" id="cd06121">
    <property type="entry name" value="cupin_YML079wp"/>
    <property type="match status" value="1"/>
</dbReference>
<evidence type="ECO:0000313" key="2">
    <source>
        <dbReference type="EMBL" id="KAK87020.1"/>
    </source>
</evidence>
<dbReference type="STRING" id="35814.BBB42_15550"/>
<dbReference type="SUPFAM" id="SSF51182">
    <property type="entry name" value="RmlC-like cupins"/>
    <property type="match status" value="1"/>
</dbReference>
<proteinExistence type="predicted"/>
<dbReference type="Gene3D" id="2.60.120.10">
    <property type="entry name" value="Jelly Rolls"/>
    <property type="match status" value="1"/>
</dbReference>
<name>A0A158M1H1_9BORD</name>
<dbReference type="PANTHER" id="PTHR33387">
    <property type="entry name" value="RMLC-LIKE JELLY ROLL FOLD PROTEIN"/>
    <property type="match status" value="1"/>
</dbReference>
<organism evidence="2 3">
    <name type="scientific">Bordetella holmesii CDC-H585-BH</name>
    <dbReference type="NCBI Taxonomy" id="1331206"/>
    <lineage>
        <taxon>Bacteria</taxon>
        <taxon>Pseudomonadati</taxon>
        <taxon>Pseudomonadota</taxon>
        <taxon>Betaproteobacteria</taxon>
        <taxon>Burkholderiales</taxon>
        <taxon>Alcaligenaceae</taxon>
        <taxon>Bordetella</taxon>
    </lineage>
</organism>
<accession>A0A158M1H1</accession>
<protein>
    <submittedName>
        <fullName evidence="2">Cupin domain protein, PF06172 family</fullName>
    </submittedName>
</protein>
<dbReference type="Pfam" id="PF06172">
    <property type="entry name" value="Cupin_5"/>
    <property type="match status" value="1"/>
</dbReference>
<dbReference type="EMBL" id="JFZZ01000143">
    <property type="protein sequence ID" value="KAK87020.1"/>
    <property type="molecule type" value="Genomic_DNA"/>
</dbReference>
<evidence type="ECO:0000259" key="1">
    <source>
        <dbReference type="Pfam" id="PF06172"/>
    </source>
</evidence>
<comment type="caution">
    <text evidence="2">The sequence shown here is derived from an EMBL/GenBank/DDBJ whole genome shotgun (WGS) entry which is preliminary data.</text>
</comment>
<gene>
    <name evidence="2" type="ORF">L497_2519</name>
</gene>
<dbReference type="InterPro" id="IPR009327">
    <property type="entry name" value="Cupin_DUF985"/>
</dbReference>
<dbReference type="Proteomes" id="UP000026682">
    <property type="component" value="Unassembled WGS sequence"/>
</dbReference>
<feature type="domain" description="DUF985" evidence="1">
    <location>
        <begin position="4"/>
        <end position="138"/>
    </location>
</feature>
<dbReference type="RefSeq" id="WP_005016148.1">
    <property type="nucleotide sequence ID" value="NZ_JFZZ01000143.1"/>
</dbReference>
<dbReference type="InterPro" id="IPR014710">
    <property type="entry name" value="RmlC-like_jellyroll"/>
</dbReference>
<sequence length="161" mass="17906">MNAQDLVRRLKLIPHPEGGYYRETYRAAQTVRRDDGASRRAATAIYYLLCDGAYSAWHRIQSDETWHFYTGTELRVHELQAHGGLRTHRLGASLTDTEFQVTVAAGNWFAAELADPGGFALVGCTVAPGFEFSEFELADTAALLRAYSSHEALIRRLGAKT</sequence>